<dbReference type="RefSeq" id="WP_208254692.1">
    <property type="nucleotide sequence ID" value="NZ_JAGEOJ010000003.1"/>
</dbReference>
<proteinExistence type="predicted"/>
<comment type="caution">
    <text evidence="2">The sequence shown here is derived from an EMBL/GenBank/DDBJ whole genome shotgun (WGS) entry which is preliminary data.</text>
</comment>
<dbReference type="Proteomes" id="UP000669179">
    <property type="component" value="Unassembled WGS sequence"/>
</dbReference>
<evidence type="ECO:0000313" key="2">
    <source>
        <dbReference type="EMBL" id="MBO2447088.1"/>
    </source>
</evidence>
<sequence>MNRRTDLVELESLQVSLDERFDHYVHINFDRFPTNFPEIRKTLAHLEAFIRAVALAQFVADAESRGAVLRERDIKRMTRQIQHETNRIYAASLNMNSPLILEMIIPAGSISAITGVLVYMAKNPQKLGEWWPTVQTAYYNAQREKLKARRALEKMERARPVVDARPLNQRPTRSDGDVLPPGAKGCPVTVGRLAR</sequence>
<protein>
    <submittedName>
        <fullName evidence="2">Uncharacterized protein</fullName>
    </submittedName>
</protein>
<dbReference type="AlphaFoldDB" id="A0A939P7M8"/>
<feature type="region of interest" description="Disordered" evidence="1">
    <location>
        <begin position="167"/>
        <end position="195"/>
    </location>
</feature>
<accession>A0A939P7M8</accession>
<dbReference type="EMBL" id="JAGEOJ010000003">
    <property type="protein sequence ID" value="MBO2447088.1"/>
    <property type="molecule type" value="Genomic_DNA"/>
</dbReference>
<evidence type="ECO:0000256" key="1">
    <source>
        <dbReference type="SAM" id="MobiDB-lite"/>
    </source>
</evidence>
<organism evidence="2 3">
    <name type="scientific">Actinomadura barringtoniae</name>
    <dbReference type="NCBI Taxonomy" id="1427535"/>
    <lineage>
        <taxon>Bacteria</taxon>
        <taxon>Bacillati</taxon>
        <taxon>Actinomycetota</taxon>
        <taxon>Actinomycetes</taxon>
        <taxon>Streptosporangiales</taxon>
        <taxon>Thermomonosporaceae</taxon>
        <taxon>Actinomadura</taxon>
    </lineage>
</organism>
<keyword evidence="3" id="KW-1185">Reference proteome</keyword>
<evidence type="ECO:0000313" key="3">
    <source>
        <dbReference type="Proteomes" id="UP000669179"/>
    </source>
</evidence>
<reference evidence="2" key="1">
    <citation type="submission" date="2021-03" db="EMBL/GenBank/DDBJ databases">
        <authorList>
            <person name="Kanchanasin P."/>
            <person name="Saeng-In P."/>
            <person name="Phongsopitanun W."/>
            <person name="Yuki M."/>
            <person name="Kudo T."/>
            <person name="Ohkuma M."/>
            <person name="Tanasupawat S."/>
        </authorList>
    </citation>
    <scope>NUCLEOTIDE SEQUENCE</scope>
    <source>
        <strain evidence="2">GKU 128</strain>
    </source>
</reference>
<gene>
    <name evidence="2" type="ORF">J4573_08310</name>
</gene>
<name>A0A939P7M8_9ACTN</name>